<dbReference type="Proteomes" id="UP000614334">
    <property type="component" value="Unassembled WGS sequence"/>
</dbReference>
<feature type="compositionally biased region" description="Basic and acidic residues" evidence="1">
    <location>
        <begin position="246"/>
        <end position="271"/>
    </location>
</feature>
<sequence length="319" mass="33926">MPTATNLIIDTSVMTFAPPPTAILRAPPTSSSTPLIESSLSSSSSVSTATAEASADSTPLVLDPAQRVYDELPTRRYTPFPRPQKEAVYGDKPQYSPRDDEPPHSVEADRRTVPVGDSYFPEGETWQKFDGRTANHPESFIYTGNGLPEGMGPGSPDSPGSNGPSPRSGVPLARPRPSLPILVVLNFANEGARPSFESTTVNRASIFGEASARARGSVVIYESHPIRPPTIVDDPFAAPADLPSPAKERFASKKSLDAPGKRSYDAAKRSVDGGKKSFEAYSMQVRSRDARAAALDTLAEDADETSAQGHGTISSARAK</sequence>
<feature type="compositionally biased region" description="Low complexity" evidence="1">
    <location>
        <begin position="154"/>
        <end position="171"/>
    </location>
</feature>
<feature type="compositionally biased region" description="Basic and acidic residues" evidence="1">
    <location>
        <begin position="97"/>
        <end position="112"/>
    </location>
</feature>
<feature type="region of interest" description="Disordered" evidence="1">
    <location>
        <begin position="75"/>
        <end position="174"/>
    </location>
</feature>
<organism evidence="2 3">
    <name type="scientific">Rhizoctonia solani</name>
    <dbReference type="NCBI Taxonomy" id="456999"/>
    <lineage>
        <taxon>Eukaryota</taxon>
        <taxon>Fungi</taxon>
        <taxon>Dikarya</taxon>
        <taxon>Basidiomycota</taxon>
        <taxon>Agaricomycotina</taxon>
        <taxon>Agaricomycetes</taxon>
        <taxon>Cantharellales</taxon>
        <taxon>Ceratobasidiaceae</taxon>
        <taxon>Rhizoctonia</taxon>
    </lineage>
</organism>
<proteinExistence type="predicted"/>
<feature type="compositionally biased region" description="Low complexity" evidence="1">
    <location>
        <begin position="27"/>
        <end position="58"/>
    </location>
</feature>
<feature type="region of interest" description="Disordered" evidence="1">
    <location>
        <begin position="296"/>
        <end position="319"/>
    </location>
</feature>
<feature type="region of interest" description="Disordered" evidence="1">
    <location>
        <begin position="24"/>
        <end position="58"/>
    </location>
</feature>
<dbReference type="EMBL" id="JACYCF010000007">
    <property type="protein sequence ID" value="KAF8756005.1"/>
    <property type="molecule type" value="Genomic_DNA"/>
</dbReference>
<feature type="region of interest" description="Disordered" evidence="1">
    <location>
        <begin position="229"/>
        <end position="271"/>
    </location>
</feature>
<gene>
    <name evidence="2" type="ORF">RHS01_04772</name>
</gene>
<evidence type="ECO:0000313" key="3">
    <source>
        <dbReference type="Proteomes" id="UP000614334"/>
    </source>
</evidence>
<feature type="compositionally biased region" description="Polar residues" evidence="1">
    <location>
        <begin position="306"/>
        <end position="319"/>
    </location>
</feature>
<protein>
    <submittedName>
        <fullName evidence="2">Uncharacterized protein</fullName>
    </submittedName>
</protein>
<reference evidence="2" key="1">
    <citation type="submission" date="2020-09" db="EMBL/GenBank/DDBJ databases">
        <title>Comparative genome analyses of four rice-infecting Rhizoctonia solani isolates reveal extensive enrichment of homogalacturonan modification genes.</title>
        <authorList>
            <person name="Lee D.-Y."/>
            <person name="Jeon J."/>
            <person name="Kim K.-T."/>
            <person name="Cheong K."/>
            <person name="Song H."/>
            <person name="Choi G."/>
            <person name="Ko J."/>
            <person name="Opiyo S.O."/>
            <person name="Zuo S."/>
            <person name="Madhav S."/>
            <person name="Lee Y.-H."/>
            <person name="Wang G.-L."/>
        </authorList>
    </citation>
    <scope>NUCLEOTIDE SEQUENCE</scope>
    <source>
        <strain evidence="2">AG1-IA B2</strain>
    </source>
</reference>
<evidence type="ECO:0000256" key="1">
    <source>
        <dbReference type="SAM" id="MobiDB-lite"/>
    </source>
</evidence>
<evidence type="ECO:0000313" key="2">
    <source>
        <dbReference type="EMBL" id="KAF8756005.1"/>
    </source>
</evidence>
<accession>A0A8H7M7C9</accession>
<comment type="caution">
    <text evidence="2">The sequence shown here is derived from an EMBL/GenBank/DDBJ whole genome shotgun (WGS) entry which is preliminary data.</text>
</comment>
<name>A0A8H7M7C9_9AGAM</name>
<dbReference type="AlphaFoldDB" id="A0A8H7M7C9"/>
<feature type="compositionally biased region" description="Basic and acidic residues" evidence="1">
    <location>
        <begin position="125"/>
        <end position="135"/>
    </location>
</feature>